<dbReference type="GO" id="GO:0005737">
    <property type="term" value="C:cytoplasm"/>
    <property type="evidence" value="ECO:0007669"/>
    <property type="project" value="TreeGrafter"/>
</dbReference>
<dbReference type="InterPro" id="IPR045063">
    <property type="entry name" value="Dynamin_N"/>
</dbReference>
<dbReference type="FunFam" id="3.40.50.300:FF:001030">
    <property type="entry name" value="Dynamin-related protein 5A"/>
    <property type="match status" value="1"/>
</dbReference>
<reference evidence="3" key="2">
    <citation type="journal article" date="2024" name="Plant">
        <title>Genomic evolution and insights into agronomic trait innovations of Sesamum species.</title>
        <authorList>
            <person name="Miao H."/>
            <person name="Wang L."/>
            <person name="Qu L."/>
            <person name="Liu H."/>
            <person name="Sun Y."/>
            <person name="Le M."/>
            <person name="Wang Q."/>
            <person name="Wei S."/>
            <person name="Zheng Y."/>
            <person name="Lin W."/>
            <person name="Duan Y."/>
            <person name="Cao H."/>
            <person name="Xiong S."/>
            <person name="Wang X."/>
            <person name="Wei L."/>
            <person name="Li C."/>
            <person name="Ma Q."/>
            <person name="Ju M."/>
            <person name="Zhao R."/>
            <person name="Li G."/>
            <person name="Mu C."/>
            <person name="Tian Q."/>
            <person name="Mei H."/>
            <person name="Zhang T."/>
            <person name="Gao T."/>
            <person name="Zhang H."/>
        </authorList>
    </citation>
    <scope>NUCLEOTIDE SEQUENCE</scope>
    <source>
        <strain evidence="3">KEN8</strain>
    </source>
</reference>
<dbReference type="GO" id="GO:0005525">
    <property type="term" value="F:GTP binding"/>
    <property type="evidence" value="ECO:0007669"/>
    <property type="project" value="InterPro"/>
</dbReference>
<dbReference type="Gene3D" id="3.40.50.300">
    <property type="entry name" value="P-loop containing nucleotide triphosphate hydrolases"/>
    <property type="match status" value="1"/>
</dbReference>
<feature type="region of interest" description="Disordered" evidence="1">
    <location>
        <begin position="581"/>
        <end position="625"/>
    </location>
</feature>
<accession>A0AAW2Q5C3</accession>
<dbReference type="Pfam" id="PF00350">
    <property type="entry name" value="Dynamin_N"/>
    <property type="match status" value="1"/>
</dbReference>
<dbReference type="SMART" id="SM00053">
    <property type="entry name" value="DYNc"/>
    <property type="match status" value="1"/>
</dbReference>
<name>A0AAW2Q5C3_9LAMI</name>
<dbReference type="GO" id="GO:0008017">
    <property type="term" value="F:microtubule binding"/>
    <property type="evidence" value="ECO:0007669"/>
    <property type="project" value="TreeGrafter"/>
</dbReference>
<protein>
    <submittedName>
        <fullName evidence="3">Dynamin-related protein 5A</fullName>
    </submittedName>
</protein>
<dbReference type="AlphaFoldDB" id="A0AAW2Q5C3"/>
<dbReference type="InterPro" id="IPR027417">
    <property type="entry name" value="P-loop_NTPase"/>
</dbReference>
<dbReference type="SUPFAM" id="SSF52540">
    <property type="entry name" value="P-loop containing nucleoside triphosphate hydrolases"/>
    <property type="match status" value="1"/>
</dbReference>
<dbReference type="GO" id="GO:0005874">
    <property type="term" value="C:microtubule"/>
    <property type="evidence" value="ECO:0007669"/>
    <property type="project" value="TreeGrafter"/>
</dbReference>
<dbReference type="EMBL" id="JACGWM010000007">
    <property type="protein sequence ID" value="KAL0362680.1"/>
    <property type="molecule type" value="Genomic_DNA"/>
</dbReference>
<dbReference type="PRINTS" id="PR00195">
    <property type="entry name" value="DYNAMIN"/>
</dbReference>
<evidence type="ECO:0000259" key="2">
    <source>
        <dbReference type="PROSITE" id="PS51718"/>
    </source>
</evidence>
<reference evidence="3" key="1">
    <citation type="submission" date="2020-06" db="EMBL/GenBank/DDBJ databases">
        <authorList>
            <person name="Li T."/>
            <person name="Hu X."/>
            <person name="Zhang T."/>
            <person name="Song X."/>
            <person name="Zhang H."/>
            <person name="Dai N."/>
            <person name="Sheng W."/>
            <person name="Hou X."/>
            <person name="Wei L."/>
        </authorList>
    </citation>
    <scope>NUCLEOTIDE SEQUENCE</scope>
    <source>
        <strain evidence="3">KEN8</strain>
        <tissue evidence="3">Leaf</tissue>
    </source>
</reference>
<dbReference type="GO" id="GO:0003924">
    <property type="term" value="F:GTPase activity"/>
    <property type="evidence" value="ECO:0007669"/>
    <property type="project" value="InterPro"/>
</dbReference>
<comment type="caution">
    <text evidence="3">The sequence shown here is derived from an EMBL/GenBank/DDBJ whole genome shotgun (WGS) entry which is preliminary data.</text>
</comment>
<feature type="domain" description="Dynamin-type G" evidence="2">
    <location>
        <begin position="31"/>
        <end position="318"/>
    </location>
</feature>
<dbReference type="InterPro" id="IPR030381">
    <property type="entry name" value="G_DYNAMIN_dom"/>
</dbReference>
<evidence type="ECO:0000256" key="1">
    <source>
        <dbReference type="SAM" id="MobiDB-lite"/>
    </source>
</evidence>
<gene>
    <name evidence="3" type="ORF">Scaly_1223200</name>
</gene>
<dbReference type="InterPro" id="IPR001401">
    <property type="entry name" value="Dynamin_GTPase"/>
</dbReference>
<proteinExistence type="predicted"/>
<evidence type="ECO:0000313" key="3">
    <source>
        <dbReference type="EMBL" id="KAL0362680.1"/>
    </source>
</evidence>
<sequence>MDTSNKSASEFKKRFEAYNRLQAAAVAFGEKVPIPEIVALGGQSDGKSSLLEALLGFRFNVREVEMGTRRPLILQMVHDSTALEPRCRFQEEDSEEYGSPIVSSTAIADTIKSRTEALLRKTRTAVSSTPIIMRAEYAHCPNLTIIDTPGFVLKARKGEPESTPDEILSMVKSLASPPHRILLFLQQSSVEWCSSLWLDAIREIDPAFRRTIIVVSKFDNRLKEFSDRWEVDRYLSASGYLGENTRPFFVALPKDRSTVSNDEFRRQISQVDSEVMCYLRDGVKGGFDEEKYKSYIGFGCLRDHLESELQKKYKEATPAMLAILEQRCSEVTADLARMESKIKATSDVAHLRRSAMLHAASLCNHLEALLDGAANPAPEQWGRTTEEEKLESGVGGWPGVTTDTKPPNATLRLYGGAAFERVVHESPIFLLAHAGRGGSSGLTEAAAEIARAAARSWLAPLLDTACDRLAFVLRNLFDIAIERNRHRHSGYDQQSGDMDGYVGFHAALRRSYNIFVEDLAKQCKQAVRHHLDSVTSPYSAVCYESEIPGSYISGINRTNQVSAGLFCLDLSYGGPVSRKEISNDQENIPPEKNEITPGKVADSREALRESQMTVPETPSPDQPCDGNYAVKKELGNCVEVGARKRQARITGNSRNMEHFRIHHGGSLLFGDGDTASRSGSTYTEICSTAAEHFARIREVLVERGVASTLNSAFLTPCREQLMIALGLELFAVTDDKFMDMFVAPGAIDVLQNEMQSLQKRQKILHSCLNDFKNVARAL</sequence>
<dbReference type="PROSITE" id="PS51718">
    <property type="entry name" value="G_DYNAMIN_2"/>
    <property type="match status" value="1"/>
</dbReference>
<organism evidence="3">
    <name type="scientific">Sesamum calycinum</name>
    <dbReference type="NCBI Taxonomy" id="2727403"/>
    <lineage>
        <taxon>Eukaryota</taxon>
        <taxon>Viridiplantae</taxon>
        <taxon>Streptophyta</taxon>
        <taxon>Embryophyta</taxon>
        <taxon>Tracheophyta</taxon>
        <taxon>Spermatophyta</taxon>
        <taxon>Magnoliopsida</taxon>
        <taxon>eudicotyledons</taxon>
        <taxon>Gunneridae</taxon>
        <taxon>Pentapetalae</taxon>
        <taxon>asterids</taxon>
        <taxon>lamiids</taxon>
        <taxon>Lamiales</taxon>
        <taxon>Pedaliaceae</taxon>
        <taxon>Sesamum</taxon>
    </lineage>
</organism>
<dbReference type="PANTHER" id="PTHR11566:SF169">
    <property type="entry name" value="DYNAMIN-LIKE PROTEIN C"/>
    <property type="match status" value="1"/>
</dbReference>
<dbReference type="GO" id="GO:0016020">
    <property type="term" value="C:membrane"/>
    <property type="evidence" value="ECO:0007669"/>
    <property type="project" value="TreeGrafter"/>
</dbReference>
<dbReference type="CDD" id="cd08771">
    <property type="entry name" value="DLP_1"/>
    <property type="match status" value="1"/>
</dbReference>
<dbReference type="InterPro" id="IPR022812">
    <property type="entry name" value="Dynamin"/>
</dbReference>
<dbReference type="PANTHER" id="PTHR11566">
    <property type="entry name" value="DYNAMIN"/>
    <property type="match status" value="1"/>
</dbReference>